<keyword evidence="3" id="KW-1185">Reference proteome</keyword>
<name>A0AAD1RT39_PELCU</name>
<evidence type="ECO:0000313" key="2">
    <source>
        <dbReference type="EMBL" id="CAH2276171.1"/>
    </source>
</evidence>
<dbReference type="EMBL" id="OW240914">
    <property type="protein sequence ID" value="CAH2276171.1"/>
    <property type="molecule type" value="Genomic_DNA"/>
</dbReference>
<feature type="compositionally biased region" description="Basic and acidic residues" evidence="1">
    <location>
        <begin position="153"/>
        <end position="173"/>
    </location>
</feature>
<dbReference type="Proteomes" id="UP001295444">
    <property type="component" value="Chromosome 03"/>
</dbReference>
<organism evidence="2 3">
    <name type="scientific">Pelobates cultripes</name>
    <name type="common">Western spadefoot toad</name>
    <dbReference type="NCBI Taxonomy" id="61616"/>
    <lineage>
        <taxon>Eukaryota</taxon>
        <taxon>Metazoa</taxon>
        <taxon>Chordata</taxon>
        <taxon>Craniata</taxon>
        <taxon>Vertebrata</taxon>
        <taxon>Euteleostomi</taxon>
        <taxon>Amphibia</taxon>
        <taxon>Batrachia</taxon>
        <taxon>Anura</taxon>
        <taxon>Pelobatoidea</taxon>
        <taxon>Pelobatidae</taxon>
        <taxon>Pelobates</taxon>
    </lineage>
</organism>
<feature type="region of interest" description="Disordered" evidence="1">
    <location>
        <begin position="1"/>
        <end position="188"/>
    </location>
</feature>
<evidence type="ECO:0000313" key="3">
    <source>
        <dbReference type="Proteomes" id="UP001295444"/>
    </source>
</evidence>
<evidence type="ECO:0000256" key="1">
    <source>
        <dbReference type="SAM" id="MobiDB-lite"/>
    </source>
</evidence>
<proteinExistence type="predicted"/>
<feature type="compositionally biased region" description="Polar residues" evidence="1">
    <location>
        <begin position="87"/>
        <end position="97"/>
    </location>
</feature>
<feature type="compositionally biased region" description="Basic and acidic residues" evidence="1">
    <location>
        <begin position="63"/>
        <end position="83"/>
    </location>
</feature>
<sequence>KSPRKHSTNNWTESRPSRNRRQEAPYLHHHQRKEYRRIEYRDQKRHQQYPGQTTYTSPSRVRGSLDDYQRNEHRKTDYRDQGKHQQLPRQSGHSSPFRNRRLPDHEKQLSPTPNPPPPDHRRTNLESNRALISNTNTVNDCLDKRGRIPPKRFSAEDFRSPDVRRKRTIRDLEEGTEQYEEQTQLKRK</sequence>
<dbReference type="AlphaFoldDB" id="A0AAD1RT39"/>
<feature type="compositionally biased region" description="Polar residues" evidence="1">
    <location>
        <begin position="49"/>
        <end position="59"/>
    </location>
</feature>
<feature type="non-terminal residue" evidence="2">
    <location>
        <position position="188"/>
    </location>
</feature>
<accession>A0AAD1RT39</accession>
<reference evidence="2" key="1">
    <citation type="submission" date="2022-03" db="EMBL/GenBank/DDBJ databases">
        <authorList>
            <person name="Alioto T."/>
            <person name="Alioto T."/>
            <person name="Gomez Garrido J."/>
        </authorList>
    </citation>
    <scope>NUCLEOTIDE SEQUENCE</scope>
</reference>
<feature type="compositionally biased region" description="Polar residues" evidence="1">
    <location>
        <begin position="125"/>
        <end position="139"/>
    </location>
</feature>
<gene>
    <name evidence="2" type="ORF">PECUL_23A061441</name>
</gene>
<feature type="non-terminal residue" evidence="2">
    <location>
        <position position="1"/>
    </location>
</feature>
<protein>
    <submittedName>
        <fullName evidence="2">Uncharacterized protein</fullName>
    </submittedName>
</protein>